<dbReference type="PANTHER" id="PTHR35010:SF3">
    <property type="entry name" value="BLL4873 PROTEIN"/>
    <property type="match status" value="1"/>
</dbReference>
<dbReference type="RefSeq" id="WP_311669321.1">
    <property type="nucleotide sequence ID" value="NZ_JAVREO010000015.1"/>
</dbReference>
<comment type="caution">
    <text evidence="2">The sequence shown here is derived from an EMBL/GenBank/DDBJ whole genome shotgun (WGS) entry which is preliminary data.</text>
</comment>
<evidence type="ECO:0000259" key="1">
    <source>
        <dbReference type="SMART" id="SM00530"/>
    </source>
</evidence>
<organism evidence="2 3">
    <name type="scientific">Streptomyces chisholmiae</name>
    <dbReference type="NCBI Taxonomy" id="3075540"/>
    <lineage>
        <taxon>Bacteria</taxon>
        <taxon>Bacillati</taxon>
        <taxon>Actinomycetota</taxon>
        <taxon>Actinomycetes</taxon>
        <taxon>Kitasatosporales</taxon>
        <taxon>Streptomycetaceae</taxon>
        <taxon>Streptomyces</taxon>
    </lineage>
</organism>
<dbReference type="PANTHER" id="PTHR35010">
    <property type="entry name" value="BLL4672 PROTEIN-RELATED"/>
    <property type="match status" value="1"/>
</dbReference>
<dbReference type="SUPFAM" id="SSF47413">
    <property type="entry name" value="lambda repressor-like DNA-binding domains"/>
    <property type="match status" value="1"/>
</dbReference>
<dbReference type="Proteomes" id="UP001183410">
    <property type="component" value="Unassembled WGS sequence"/>
</dbReference>
<dbReference type="CDD" id="cd00093">
    <property type="entry name" value="HTH_XRE"/>
    <property type="match status" value="1"/>
</dbReference>
<evidence type="ECO:0000313" key="3">
    <source>
        <dbReference type="Proteomes" id="UP001183410"/>
    </source>
</evidence>
<gene>
    <name evidence="2" type="ORF">RM844_23390</name>
</gene>
<dbReference type="Gene3D" id="3.30.450.180">
    <property type="match status" value="1"/>
</dbReference>
<sequence>MQATSSPPVSGLLRRAKLRHFLRTRRAQIAPEEVGLVHVERRRTPGLRREEVAALAGVGVSWYTWLEQGRDINVSEGIVNAVSNALRLPDHERAYFYRLTGHNPAPRPERRDRGGDQARMRALVEGWSFNPTYITDRYGGVQLASASAHALFGITPRDHNCLVKFFTDPATRRKYPDTDQVGRGLVAQFRAQSARFPEDPEFGRIAEWLGERSPRFAELWDCHEVDDPSQNVRRIALPDAGVVVFDRVVMRVPELPECLMVLYLSPPGAPRSAAPARELVDAHARGH</sequence>
<dbReference type="InterPro" id="IPR041413">
    <property type="entry name" value="MLTR_LBD"/>
</dbReference>
<keyword evidence="3" id="KW-1185">Reference proteome</keyword>
<proteinExistence type="predicted"/>
<evidence type="ECO:0000313" key="2">
    <source>
        <dbReference type="EMBL" id="MDT0269233.1"/>
    </source>
</evidence>
<dbReference type="EMBL" id="JAVREO010000015">
    <property type="protein sequence ID" value="MDT0269233.1"/>
    <property type="molecule type" value="Genomic_DNA"/>
</dbReference>
<dbReference type="InterPro" id="IPR010982">
    <property type="entry name" value="Lambda_DNA-bd_dom_sf"/>
</dbReference>
<dbReference type="InterPro" id="IPR001387">
    <property type="entry name" value="Cro/C1-type_HTH"/>
</dbReference>
<dbReference type="Pfam" id="PF13560">
    <property type="entry name" value="HTH_31"/>
    <property type="match status" value="1"/>
</dbReference>
<accession>A0ABU2JWW3</accession>
<dbReference type="Pfam" id="PF17765">
    <property type="entry name" value="MLTR_LBD"/>
    <property type="match status" value="1"/>
</dbReference>
<protein>
    <submittedName>
        <fullName evidence="2">Helix-turn-helix transcriptional regulator</fullName>
    </submittedName>
</protein>
<dbReference type="Gene3D" id="1.10.260.40">
    <property type="entry name" value="lambda repressor-like DNA-binding domains"/>
    <property type="match status" value="1"/>
</dbReference>
<feature type="domain" description="HTH cro/C1-type" evidence="1">
    <location>
        <begin position="21"/>
        <end position="93"/>
    </location>
</feature>
<dbReference type="SMART" id="SM00530">
    <property type="entry name" value="HTH_XRE"/>
    <property type="match status" value="1"/>
</dbReference>
<reference evidence="3" key="1">
    <citation type="submission" date="2023-07" db="EMBL/GenBank/DDBJ databases">
        <title>30 novel species of actinomycetes from the DSMZ collection.</title>
        <authorList>
            <person name="Nouioui I."/>
        </authorList>
    </citation>
    <scope>NUCLEOTIDE SEQUENCE [LARGE SCALE GENOMIC DNA]</scope>
    <source>
        <strain evidence="3">DSM 44915</strain>
    </source>
</reference>
<name>A0ABU2JWW3_9ACTN</name>